<dbReference type="Proteomes" id="UP000001343">
    <property type="component" value="Unassembled WGS sequence"/>
</dbReference>
<dbReference type="EMBL" id="AKWM02000024">
    <property type="protein sequence ID" value="EKS01091.1"/>
    <property type="molecule type" value="Genomic_DNA"/>
</dbReference>
<evidence type="ECO:0000313" key="2">
    <source>
        <dbReference type="Proteomes" id="UP000001343"/>
    </source>
</evidence>
<dbReference type="AlphaFoldDB" id="A0AA87MRL1"/>
<evidence type="ECO:0000313" key="1">
    <source>
        <dbReference type="EMBL" id="EKS01091.1"/>
    </source>
</evidence>
<proteinExistence type="predicted"/>
<organism evidence="1 2">
    <name type="scientific">Leptospira mayottensis 200901122</name>
    <dbReference type="NCBI Taxonomy" id="1193010"/>
    <lineage>
        <taxon>Bacteria</taxon>
        <taxon>Pseudomonadati</taxon>
        <taxon>Spirochaetota</taxon>
        <taxon>Spirochaetia</taxon>
        <taxon>Leptospirales</taxon>
        <taxon>Leptospiraceae</taxon>
        <taxon>Leptospira</taxon>
    </lineage>
</organism>
<protein>
    <submittedName>
        <fullName evidence="1">Uncharacterized protein</fullName>
    </submittedName>
</protein>
<reference evidence="1 2" key="1">
    <citation type="journal article" date="2014" name="Int. J. Syst. Evol. Microbiol.">
        <title>Leptospira mayottensis sp. nov., a pathogenic species of the genus Leptospira isolated from humans.</title>
        <authorList>
            <person name="Bourhy P."/>
            <person name="Collet L."/>
            <person name="Brisse S."/>
            <person name="Picardeau M."/>
        </authorList>
    </citation>
    <scope>NUCLEOTIDE SEQUENCE [LARGE SCALE GENOMIC DNA]</scope>
    <source>
        <strain evidence="1 2">200901122</strain>
    </source>
</reference>
<comment type="caution">
    <text evidence="1">The sequence shown here is derived from an EMBL/GenBank/DDBJ whole genome shotgun (WGS) entry which is preliminary data.</text>
</comment>
<gene>
    <name evidence="1" type="ORF">LEP1GSC125_3843</name>
</gene>
<accession>A0AA87MRL1</accession>
<sequence>MWEFSHFKDRFIQTKTISVFFFSIADRKKQARMRIYTERGDYNLRVVDRNRV</sequence>
<name>A0AA87MRL1_9LEPT</name>